<dbReference type="Proteomes" id="UP001597295">
    <property type="component" value="Unassembled WGS sequence"/>
</dbReference>
<evidence type="ECO:0000313" key="5">
    <source>
        <dbReference type="EMBL" id="MFD2262514.1"/>
    </source>
</evidence>
<protein>
    <submittedName>
        <fullName evidence="5">PleD family two-component system response regulator</fullName>
    </submittedName>
</protein>
<evidence type="ECO:0000313" key="6">
    <source>
        <dbReference type="Proteomes" id="UP001597295"/>
    </source>
</evidence>
<dbReference type="PROSITE" id="PS50110">
    <property type="entry name" value="RESPONSE_REGULATORY"/>
    <property type="match status" value="1"/>
</dbReference>
<comment type="caution">
    <text evidence="5">The sequence shown here is derived from an EMBL/GenBank/DDBJ whole genome shotgun (WGS) entry which is preliminary data.</text>
</comment>
<feature type="modified residue" description="4-aspartylphosphate" evidence="3">
    <location>
        <position position="54"/>
    </location>
</feature>
<evidence type="ECO:0000256" key="3">
    <source>
        <dbReference type="PROSITE-ProRule" id="PRU00169"/>
    </source>
</evidence>
<keyword evidence="1 3" id="KW-0597">Phosphoprotein</keyword>
<proteinExistence type="predicted"/>
<dbReference type="PANTHER" id="PTHR44591">
    <property type="entry name" value="STRESS RESPONSE REGULATOR PROTEIN 1"/>
    <property type="match status" value="1"/>
</dbReference>
<evidence type="ECO:0000259" key="4">
    <source>
        <dbReference type="PROSITE" id="PS50110"/>
    </source>
</evidence>
<keyword evidence="6" id="KW-1185">Reference proteome</keyword>
<keyword evidence="2" id="KW-0902">Two-component regulatory system</keyword>
<dbReference type="InterPro" id="IPR001789">
    <property type="entry name" value="Sig_transdc_resp-reg_receiver"/>
</dbReference>
<dbReference type="EMBL" id="JBHUIP010000004">
    <property type="protein sequence ID" value="MFD2262514.1"/>
    <property type="molecule type" value="Genomic_DNA"/>
</dbReference>
<evidence type="ECO:0000256" key="2">
    <source>
        <dbReference type="ARBA" id="ARBA00023012"/>
    </source>
</evidence>
<feature type="domain" description="Response regulatory" evidence="4">
    <location>
        <begin position="5"/>
        <end position="120"/>
    </location>
</feature>
<dbReference type="InterPro" id="IPR011006">
    <property type="entry name" value="CheY-like_superfamily"/>
</dbReference>
<dbReference type="Pfam" id="PF00072">
    <property type="entry name" value="Response_reg"/>
    <property type="match status" value="1"/>
</dbReference>
<organism evidence="5 6">
    <name type="scientific">Lacibacterium aquatile</name>
    <dbReference type="NCBI Taxonomy" id="1168082"/>
    <lineage>
        <taxon>Bacteria</taxon>
        <taxon>Pseudomonadati</taxon>
        <taxon>Pseudomonadota</taxon>
        <taxon>Alphaproteobacteria</taxon>
        <taxon>Rhodospirillales</taxon>
        <taxon>Rhodospirillaceae</taxon>
    </lineage>
</organism>
<dbReference type="SMART" id="SM00448">
    <property type="entry name" value="REC"/>
    <property type="match status" value="1"/>
</dbReference>
<sequence>MSKGIVVLADDERVLLQTYSAALKTAGYFPMAVRSGQEVLDLLHRVSPRLVVLDVNMPNLNGYTVCSRIRERLGDDLPIVFVTALDGMEALRDALSAGGDDFIRKRDTLSSIMTRLDLWARRPNSGGRERRVKLLQQVRQQLGDTSPIDQFSGRPVKKILPDDTLSAATEGVEVPEGAREIFRDARYVARVEYGADKREQTILLGYALGVVETYAKDGQVAGDKLFGTWMKLLEPSGALSDMSVRTLLGERQELVSQEIFKTARLEGRKESEARLQGQNNEAWGLGMLILGRSVAASA</sequence>
<dbReference type="SUPFAM" id="SSF52172">
    <property type="entry name" value="CheY-like"/>
    <property type="match status" value="1"/>
</dbReference>
<dbReference type="RefSeq" id="WP_379875474.1">
    <property type="nucleotide sequence ID" value="NZ_JBHUIP010000004.1"/>
</dbReference>
<dbReference type="PANTHER" id="PTHR44591:SF14">
    <property type="entry name" value="PROTEIN PILG"/>
    <property type="match status" value="1"/>
</dbReference>
<accession>A0ABW5DRJ0</accession>
<reference evidence="6" key="1">
    <citation type="journal article" date="2019" name="Int. J. Syst. Evol. Microbiol.">
        <title>The Global Catalogue of Microorganisms (GCM) 10K type strain sequencing project: providing services to taxonomists for standard genome sequencing and annotation.</title>
        <authorList>
            <consortium name="The Broad Institute Genomics Platform"/>
            <consortium name="The Broad Institute Genome Sequencing Center for Infectious Disease"/>
            <person name="Wu L."/>
            <person name="Ma J."/>
        </authorList>
    </citation>
    <scope>NUCLEOTIDE SEQUENCE [LARGE SCALE GENOMIC DNA]</scope>
    <source>
        <strain evidence="6">CGMCC 1.19062</strain>
    </source>
</reference>
<gene>
    <name evidence="5" type="ORF">ACFSM5_06405</name>
</gene>
<dbReference type="Gene3D" id="3.40.50.2300">
    <property type="match status" value="1"/>
</dbReference>
<name>A0ABW5DRJ0_9PROT</name>
<evidence type="ECO:0000256" key="1">
    <source>
        <dbReference type="ARBA" id="ARBA00022553"/>
    </source>
</evidence>
<dbReference type="InterPro" id="IPR050595">
    <property type="entry name" value="Bact_response_regulator"/>
</dbReference>
<dbReference type="CDD" id="cd17574">
    <property type="entry name" value="REC_OmpR"/>
    <property type="match status" value="1"/>
</dbReference>